<proteinExistence type="predicted"/>
<sequence>SAQIVWLFDFGSVGSVAELSWTLDHVVEAPSPTAADVTPRHDTVIRQVLRDDGGGPRFSALDPGRVGARSAGRGGGGASAVPAEADGARAALHVDADGGRAHGRGDMPGEDRESKEGHRGSGPRALETDDVEVLGTQYPMRIRRPQRVAHKHKGDVVPVRGEEAGAEAAARVQGALGGAAGRGARGGLDAVQDPGREVRRTDGAAWEVRGPRSAVGPERLVDSGVMCTQLCMPYLETLKKRYEINAYFALWLDCFHDVL</sequence>
<organism evidence="2 3">
    <name type="scientific">Thalassiosira oceanica</name>
    <name type="common">Marine diatom</name>
    <dbReference type="NCBI Taxonomy" id="159749"/>
    <lineage>
        <taxon>Eukaryota</taxon>
        <taxon>Sar</taxon>
        <taxon>Stramenopiles</taxon>
        <taxon>Ochrophyta</taxon>
        <taxon>Bacillariophyta</taxon>
        <taxon>Coscinodiscophyceae</taxon>
        <taxon>Thalassiosirophycidae</taxon>
        <taxon>Thalassiosirales</taxon>
        <taxon>Thalassiosiraceae</taxon>
        <taxon>Thalassiosira</taxon>
    </lineage>
</organism>
<evidence type="ECO:0000313" key="2">
    <source>
        <dbReference type="EMBL" id="EJK53418.1"/>
    </source>
</evidence>
<reference evidence="2 3" key="1">
    <citation type="journal article" date="2012" name="Genome Biol.">
        <title>Genome and low-iron response of an oceanic diatom adapted to chronic iron limitation.</title>
        <authorList>
            <person name="Lommer M."/>
            <person name="Specht M."/>
            <person name="Roy A.S."/>
            <person name="Kraemer L."/>
            <person name="Andreson R."/>
            <person name="Gutowska M.A."/>
            <person name="Wolf J."/>
            <person name="Bergner S.V."/>
            <person name="Schilhabel M.B."/>
            <person name="Klostermeier U.C."/>
            <person name="Beiko R.G."/>
            <person name="Rosenstiel P."/>
            <person name="Hippler M."/>
            <person name="Laroche J."/>
        </authorList>
    </citation>
    <scope>NUCLEOTIDE SEQUENCE [LARGE SCALE GENOMIC DNA]</scope>
    <source>
        <strain evidence="2 3">CCMP1005</strain>
    </source>
</reference>
<name>K0RI73_THAOC</name>
<accession>K0RI73</accession>
<keyword evidence="3" id="KW-1185">Reference proteome</keyword>
<feature type="non-terminal residue" evidence="2">
    <location>
        <position position="1"/>
    </location>
</feature>
<dbReference type="EMBL" id="AGNL01037814">
    <property type="protein sequence ID" value="EJK53418.1"/>
    <property type="molecule type" value="Genomic_DNA"/>
</dbReference>
<gene>
    <name evidence="2" type="ORF">THAOC_27155</name>
</gene>
<evidence type="ECO:0000256" key="1">
    <source>
        <dbReference type="SAM" id="MobiDB-lite"/>
    </source>
</evidence>
<protein>
    <submittedName>
        <fullName evidence="2">Uncharacterized protein</fullName>
    </submittedName>
</protein>
<feature type="region of interest" description="Disordered" evidence="1">
    <location>
        <begin position="50"/>
        <end position="129"/>
    </location>
</feature>
<evidence type="ECO:0000313" key="3">
    <source>
        <dbReference type="Proteomes" id="UP000266841"/>
    </source>
</evidence>
<dbReference type="AlphaFoldDB" id="K0RI73"/>
<dbReference type="Proteomes" id="UP000266841">
    <property type="component" value="Unassembled WGS sequence"/>
</dbReference>
<comment type="caution">
    <text evidence="2">The sequence shown here is derived from an EMBL/GenBank/DDBJ whole genome shotgun (WGS) entry which is preliminary data.</text>
</comment>
<feature type="compositionally biased region" description="Basic and acidic residues" evidence="1">
    <location>
        <begin position="92"/>
        <end position="119"/>
    </location>
</feature>